<dbReference type="RefSeq" id="WP_024733111.1">
    <property type="nucleotide sequence ID" value="NZ_CP094681.1"/>
</dbReference>
<proteinExistence type="predicted"/>
<dbReference type="OrthoDB" id="1099280at2"/>
<gene>
    <name evidence="1" type="ORF">DW016_12540</name>
</gene>
<accession>A0A3E3K013</accession>
<sequence length="100" mass="12081">MKYLIIENGQVFFRFEESEESRKSIDTITKEDILRLLQAAIEDENFEMDIYDDSTVHNTAHKIIYKNIYQKLDDLFKRRISFTDEKINLYRAAIDKYTME</sequence>
<dbReference type="AlphaFoldDB" id="A0A3E3K013"/>
<evidence type="ECO:0000313" key="1">
    <source>
        <dbReference type="EMBL" id="RGE85805.1"/>
    </source>
</evidence>
<dbReference type="EMBL" id="QVLX01000007">
    <property type="protein sequence ID" value="RGE85805.1"/>
    <property type="molecule type" value="Genomic_DNA"/>
</dbReference>
<comment type="caution">
    <text evidence="1">The sequence shown here is derived from an EMBL/GenBank/DDBJ whole genome shotgun (WGS) entry which is preliminary data.</text>
</comment>
<organism evidence="1 2">
    <name type="scientific">Sellimonas intestinalis</name>
    <dbReference type="NCBI Taxonomy" id="1653434"/>
    <lineage>
        <taxon>Bacteria</taxon>
        <taxon>Bacillati</taxon>
        <taxon>Bacillota</taxon>
        <taxon>Clostridia</taxon>
        <taxon>Lachnospirales</taxon>
        <taxon>Lachnospiraceae</taxon>
        <taxon>Sellimonas</taxon>
    </lineage>
</organism>
<dbReference type="Proteomes" id="UP000261080">
    <property type="component" value="Unassembled WGS sequence"/>
</dbReference>
<keyword evidence="2" id="KW-1185">Reference proteome</keyword>
<protein>
    <submittedName>
        <fullName evidence="1">Uncharacterized protein</fullName>
    </submittedName>
</protein>
<reference evidence="1 2" key="1">
    <citation type="submission" date="2018-08" db="EMBL/GenBank/DDBJ databases">
        <title>A genome reference for cultivated species of the human gut microbiota.</title>
        <authorList>
            <person name="Zou Y."/>
            <person name="Xue W."/>
            <person name="Luo G."/>
        </authorList>
    </citation>
    <scope>NUCLEOTIDE SEQUENCE [LARGE SCALE GENOMIC DNA]</scope>
    <source>
        <strain evidence="1 2">AF37-2AT</strain>
    </source>
</reference>
<evidence type="ECO:0000313" key="2">
    <source>
        <dbReference type="Proteomes" id="UP000261080"/>
    </source>
</evidence>
<name>A0A3E3K013_9FIRM</name>